<keyword evidence="1" id="KW-1133">Transmembrane helix</keyword>
<protein>
    <submittedName>
        <fullName evidence="2">Uncharacterized protein</fullName>
    </submittedName>
</protein>
<feature type="transmembrane region" description="Helical" evidence="1">
    <location>
        <begin position="37"/>
        <end position="55"/>
    </location>
</feature>
<proteinExistence type="predicted"/>
<evidence type="ECO:0000256" key="1">
    <source>
        <dbReference type="SAM" id="Phobius"/>
    </source>
</evidence>
<dbReference type="Proteomes" id="UP000229098">
    <property type="component" value="Unassembled WGS sequence"/>
</dbReference>
<dbReference type="AlphaFoldDB" id="A0A2M8KWC0"/>
<evidence type="ECO:0000313" key="2">
    <source>
        <dbReference type="EMBL" id="PJE64228.1"/>
    </source>
</evidence>
<evidence type="ECO:0000313" key="3">
    <source>
        <dbReference type="Proteomes" id="UP000229098"/>
    </source>
</evidence>
<comment type="caution">
    <text evidence="2">The sequence shown here is derived from an EMBL/GenBank/DDBJ whole genome shotgun (WGS) entry which is preliminary data.</text>
</comment>
<organism evidence="2 3">
    <name type="scientific">Candidatus Ryanbacteria bacterium CG10_big_fil_rev_8_21_14_0_10_43_42</name>
    <dbReference type="NCBI Taxonomy" id="1974864"/>
    <lineage>
        <taxon>Bacteria</taxon>
        <taxon>Candidatus Ryaniibacteriota</taxon>
    </lineage>
</organism>
<keyword evidence="1" id="KW-0472">Membrane</keyword>
<reference evidence="3" key="1">
    <citation type="submission" date="2017-09" db="EMBL/GenBank/DDBJ databases">
        <title>Depth-based differentiation of microbial function through sediment-hosted aquifers and enrichment of novel symbionts in the deep terrestrial subsurface.</title>
        <authorList>
            <person name="Probst A.J."/>
            <person name="Ladd B."/>
            <person name="Jarett J.K."/>
            <person name="Geller-Mcgrath D.E."/>
            <person name="Sieber C.M.K."/>
            <person name="Emerson J.B."/>
            <person name="Anantharaman K."/>
            <person name="Thomas B.C."/>
            <person name="Malmstrom R."/>
            <person name="Stieglmeier M."/>
            <person name="Klingl A."/>
            <person name="Woyke T."/>
            <person name="Ryan C.M."/>
            <person name="Banfield J.F."/>
        </authorList>
    </citation>
    <scope>NUCLEOTIDE SEQUENCE [LARGE SCALE GENOMIC DNA]</scope>
</reference>
<name>A0A2M8KWC0_9BACT</name>
<dbReference type="EMBL" id="PFEF01000008">
    <property type="protein sequence ID" value="PJE64228.1"/>
    <property type="molecule type" value="Genomic_DNA"/>
</dbReference>
<keyword evidence="1" id="KW-0812">Transmembrane</keyword>
<accession>A0A2M8KWC0</accession>
<gene>
    <name evidence="2" type="ORF">COU90_03970</name>
</gene>
<sequence length="255" mass="28730">MAIKNIAFLVALIFLFGSVDVSEAGGRRRRNNSGRTAAFATIGTVLGMGLLLRFFNNNKREETERLAIKKEYEMQGKQAELNAALAAPNALGDNRETSTVDQTLPGRTILHAPFRTASPNPIPRNDGSLLRDKKRREFHQKAPKFIPPPPPPAKGEFRTEPAHYVQASLGERKRKPQLPRIDTLHQLRAELPLTDEYRNARLALSMGIEEVSDPNRAAYSKSELRAVLGNLKELQERRRSRALDDLVMYLLWAVR</sequence>